<dbReference type="InterPro" id="IPR038408">
    <property type="entry name" value="GNK2_sf"/>
</dbReference>
<dbReference type="GO" id="GO:0016301">
    <property type="term" value="F:kinase activity"/>
    <property type="evidence" value="ECO:0007669"/>
    <property type="project" value="UniProtKB-KW"/>
</dbReference>
<keyword evidence="5" id="KW-0418">Kinase</keyword>
<evidence type="ECO:0000256" key="2">
    <source>
        <dbReference type="ARBA" id="ARBA00022737"/>
    </source>
</evidence>
<feature type="domain" description="Gnk2-homologous" evidence="4">
    <location>
        <begin position="34"/>
        <end position="138"/>
    </location>
</feature>
<keyword evidence="1 3" id="KW-0732">Signal</keyword>
<evidence type="ECO:0000256" key="1">
    <source>
        <dbReference type="ARBA" id="ARBA00022729"/>
    </source>
</evidence>
<dbReference type="PANTHER" id="PTHR32099">
    <property type="entry name" value="CYSTEINE-RICH REPEAT SECRETORY PROTEIN"/>
    <property type="match status" value="1"/>
</dbReference>
<feature type="chain" id="PRO_5016458936" evidence="3">
    <location>
        <begin position="27"/>
        <end position="274"/>
    </location>
</feature>
<protein>
    <submittedName>
        <fullName evidence="5">Putative receptor-like protein kinase</fullName>
    </submittedName>
</protein>
<dbReference type="STRING" id="2094558.A0A314UR34"/>
<feature type="domain" description="Gnk2-homologous" evidence="4">
    <location>
        <begin position="144"/>
        <end position="251"/>
    </location>
</feature>
<dbReference type="FunFam" id="3.30.430.20:FF:000003">
    <property type="entry name" value="Cysteine-rich RLK (RECEPTOR-like protein kinase) 10"/>
    <property type="match status" value="1"/>
</dbReference>
<keyword evidence="6" id="KW-1185">Reference proteome</keyword>
<name>A0A314UR34_PRUYE</name>
<sequence length="274" mass="30022">MGSSRSMLFFITLAIIILHLVAPTIAQDDGTCTEKGEYCLKCSDTGTAGDEYQENLKSLLSSFSSNTQNNYDGFYNSSRGQDSNKINAIALCRGDLSQDSCQTCLNKSTDILLKNCSTHKEAIIWAEHCMVRYSHDVIFGIEQTDPFKHLPSPNYPKNPEQFEPVLTHLLGNLSDRAASTNSLKKFAAGHATVPGGELIYALAQCTPDIDKQNCSNCLKQSVTEIRTCCGKKNGGRVLKPSCNLRYENNSFYASTAGSSVDIPVSKEGMYAYYG</sequence>
<evidence type="ECO:0000313" key="5">
    <source>
        <dbReference type="EMBL" id="PQM39054.1"/>
    </source>
</evidence>
<dbReference type="EMBL" id="PJQY01003249">
    <property type="protein sequence ID" value="PQM39054.1"/>
    <property type="molecule type" value="Genomic_DNA"/>
</dbReference>
<keyword evidence="5" id="KW-0808">Transferase</keyword>
<evidence type="ECO:0000313" key="6">
    <source>
        <dbReference type="Proteomes" id="UP000250321"/>
    </source>
</evidence>
<dbReference type="Proteomes" id="UP000250321">
    <property type="component" value="Unassembled WGS sequence"/>
</dbReference>
<comment type="caution">
    <text evidence="5">The sequence shown here is derived from an EMBL/GenBank/DDBJ whole genome shotgun (WGS) entry which is preliminary data.</text>
</comment>
<dbReference type="PROSITE" id="PS51473">
    <property type="entry name" value="GNK2"/>
    <property type="match status" value="2"/>
</dbReference>
<dbReference type="Pfam" id="PF01657">
    <property type="entry name" value="Stress-antifung"/>
    <property type="match status" value="2"/>
</dbReference>
<dbReference type="PANTHER" id="PTHR32099:SF51">
    <property type="entry name" value="CYSTEINE-RICH RECEPTOR-LIKE PROTEIN KINASE 25 ISOFORM X1"/>
    <property type="match status" value="1"/>
</dbReference>
<keyword evidence="2" id="KW-0677">Repeat</keyword>
<accession>A0A314UR34</accession>
<dbReference type="Gene3D" id="3.30.430.20">
    <property type="entry name" value="Gnk2 domain, C-X8-C-X2-C motif"/>
    <property type="match status" value="2"/>
</dbReference>
<dbReference type="InterPro" id="IPR002902">
    <property type="entry name" value="GNK2"/>
</dbReference>
<reference evidence="5 6" key="1">
    <citation type="submission" date="2018-02" db="EMBL/GenBank/DDBJ databases">
        <title>Draft genome of wild Prunus yedoensis var. nudiflora.</title>
        <authorList>
            <person name="Baek S."/>
            <person name="Kim J.-H."/>
            <person name="Choi K."/>
            <person name="Kim G.-B."/>
            <person name="Cho A."/>
            <person name="Jang H."/>
            <person name="Shin C.-H."/>
            <person name="Yu H.-J."/>
            <person name="Mun J.-H."/>
        </authorList>
    </citation>
    <scope>NUCLEOTIDE SEQUENCE [LARGE SCALE GENOMIC DNA]</scope>
    <source>
        <strain evidence="6">cv. Jeju island</strain>
        <tissue evidence="5">Leaf</tissue>
    </source>
</reference>
<gene>
    <name evidence="5" type="ORF">Pyn_34181</name>
</gene>
<evidence type="ECO:0000256" key="3">
    <source>
        <dbReference type="SAM" id="SignalP"/>
    </source>
</evidence>
<feature type="signal peptide" evidence="3">
    <location>
        <begin position="1"/>
        <end position="26"/>
    </location>
</feature>
<keyword evidence="5" id="KW-0675">Receptor</keyword>
<organism evidence="5 6">
    <name type="scientific">Prunus yedoensis var. nudiflora</name>
    <dbReference type="NCBI Taxonomy" id="2094558"/>
    <lineage>
        <taxon>Eukaryota</taxon>
        <taxon>Viridiplantae</taxon>
        <taxon>Streptophyta</taxon>
        <taxon>Embryophyta</taxon>
        <taxon>Tracheophyta</taxon>
        <taxon>Spermatophyta</taxon>
        <taxon>Magnoliopsida</taxon>
        <taxon>eudicotyledons</taxon>
        <taxon>Gunneridae</taxon>
        <taxon>Pentapetalae</taxon>
        <taxon>rosids</taxon>
        <taxon>fabids</taxon>
        <taxon>Rosales</taxon>
        <taxon>Rosaceae</taxon>
        <taxon>Amygdaloideae</taxon>
        <taxon>Amygdaleae</taxon>
        <taxon>Prunus</taxon>
    </lineage>
</organism>
<proteinExistence type="predicted"/>
<evidence type="ECO:0000259" key="4">
    <source>
        <dbReference type="PROSITE" id="PS51473"/>
    </source>
</evidence>
<dbReference type="OrthoDB" id="1468518at2759"/>
<dbReference type="FunFam" id="3.30.430.20:FF:000002">
    <property type="entry name" value="Cysteine-rich receptor-like protein kinase 10"/>
    <property type="match status" value="1"/>
</dbReference>
<dbReference type="CDD" id="cd23509">
    <property type="entry name" value="Gnk2-like"/>
    <property type="match status" value="2"/>
</dbReference>
<dbReference type="AlphaFoldDB" id="A0A314UR34"/>